<dbReference type="EMBL" id="BAAAWD010000013">
    <property type="protein sequence ID" value="GAA3017017.1"/>
    <property type="molecule type" value="Genomic_DNA"/>
</dbReference>
<reference evidence="3 4" key="1">
    <citation type="journal article" date="2019" name="Int. J. Syst. Evol. Microbiol.">
        <title>The Global Catalogue of Microorganisms (GCM) 10K type strain sequencing project: providing services to taxonomists for standard genome sequencing and annotation.</title>
        <authorList>
            <consortium name="The Broad Institute Genomics Platform"/>
            <consortium name="The Broad Institute Genome Sequencing Center for Infectious Disease"/>
            <person name="Wu L."/>
            <person name="Ma J."/>
        </authorList>
    </citation>
    <scope>NUCLEOTIDE SEQUENCE [LARGE SCALE GENOMIC DNA]</scope>
    <source>
        <strain evidence="3 4">JCM 3106</strain>
    </source>
</reference>
<dbReference type="Proteomes" id="UP001499930">
    <property type="component" value="Unassembled WGS sequence"/>
</dbReference>
<organism evidence="3 4">
    <name type="scientific">Streptosporangium longisporum</name>
    <dbReference type="NCBI Taxonomy" id="46187"/>
    <lineage>
        <taxon>Bacteria</taxon>
        <taxon>Bacillati</taxon>
        <taxon>Actinomycetota</taxon>
        <taxon>Actinomycetes</taxon>
        <taxon>Streptosporangiales</taxon>
        <taxon>Streptosporangiaceae</taxon>
        <taxon>Streptosporangium</taxon>
    </lineage>
</organism>
<feature type="signal peptide" evidence="1">
    <location>
        <begin position="1"/>
        <end position="25"/>
    </location>
</feature>
<dbReference type="Gene3D" id="2.60.40.10">
    <property type="entry name" value="Immunoglobulins"/>
    <property type="match status" value="1"/>
</dbReference>
<dbReference type="InterPro" id="IPR008964">
    <property type="entry name" value="Invasin/intimin_cell_adhesion"/>
</dbReference>
<dbReference type="Pfam" id="PF13115">
    <property type="entry name" value="YtkA"/>
    <property type="match status" value="1"/>
</dbReference>
<feature type="domain" description="YtkA-like" evidence="2">
    <location>
        <begin position="49"/>
        <end position="131"/>
    </location>
</feature>
<evidence type="ECO:0000259" key="2">
    <source>
        <dbReference type="Pfam" id="PF13115"/>
    </source>
</evidence>
<gene>
    <name evidence="3" type="ORF">GCM10017559_45960</name>
</gene>
<sequence length="150" mass="15293">MSRRSRRAVAAVAAGAIAIVTTAGCAQSRAAGTTGTTGTTSSADCQTQQQNAGLTVQFTTVPCPAKGGTATTARFTVKDSAGAVVPDATVKVDYDMPSMDMRGAPQTATRKGDAYESTLVLGMSGHWAVTVQISRPSGPPAAVRFDVKAR</sequence>
<dbReference type="RefSeq" id="WP_344898655.1">
    <property type="nucleotide sequence ID" value="NZ_BAAAWD010000013.1"/>
</dbReference>
<dbReference type="PROSITE" id="PS51257">
    <property type="entry name" value="PROKAR_LIPOPROTEIN"/>
    <property type="match status" value="1"/>
</dbReference>
<name>A0ABN3YBZ0_9ACTN</name>
<evidence type="ECO:0000256" key="1">
    <source>
        <dbReference type="SAM" id="SignalP"/>
    </source>
</evidence>
<dbReference type="InterPro" id="IPR032693">
    <property type="entry name" value="YtkA-like_dom"/>
</dbReference>
<protein>
    <recommendedName>
        <fullName evidence="2">YtkA-like domain-containing protein</fullName>
    </recommendedName>
</protein>
<comment type="caution">
    <text evidence="3">The sequence shown here is derived from an EMBL/GenBank/DDBJ whole genome shotgun (WGS) entry which is preliminary data.</text>
</comment>
<proteinExistence type="predicted"/>
<evidence type="ECO:0000313" key="4">
    <source>
        <dbReference type="Proteomes" id="UP001499930"/>
    </source>
</evidence>
<feature type="chain" id="PRO_5045197972" description="YtkA-like domain-containing protein" evidence="1">
    <location>
        <begin position="26"/>
        <end position="150"/>
    </location>
</feature>
<keyword evidence="4" id="KW-1185">Reference proteome</keyword>
<evidence type="ECO:0000313" key="3">
    <source>
        <dbReference type="EMBL" id="GAA3017017.1"/>
    </source>
</evidence>
<keyword evidence="1" id="KW-0732">Signal</keyword>
<accession>A0ABN3YBZ0</accession>
<dbReference type="InterPro" id="IPR013783">
    <property type="entry name" value="Ig-like_fold"/>
</dbReference>
<dbReference type="SUPFAM" id="SSF49373">
    <property type="entry name" value="Invasin/intimin cell-adhesion fragments"/>
    <property type="match status" value="1"/>
</dbReference>